<feature type="transmembrane region" description="Helical" evidence="8">
    <location>
        <begin position="109"/>
        <end position="129"/>
    </location>
</feature>
<dbReference type="OrthoDB" id="6132182at2759"/>
<feature type="transmembrane region" description="Helical" evidence="8">
    <location>
        <begin position="14"/>
        <end position="32"/>
    </location>
</feature>
<dbReference type="Gene3D" id="1.20.1250.20">
    <property type="entry name" value="MFS general substrate transporter like domains"/>
    <property type="match status" value="1"/>
</dbReference>
<evidence type="ECO:0000256" key="7">
    <source>
        <dbReference type="SAM" id="MobiDB-lite"/>
    </source>
</evidence>
<feature type="transmembrane region" description="Helical" evidence="8">
    <location>
        <begin position="463"/>
        <end position="483"/>
    </location>
</feature>
<dbReference type="AlphaFoldDB" id="A0A136J330"/>
<feature type="domain" description="Major facilitator superfamily (MFS) profile" evidence="9">
    <location>
        <begin position="70"/>
        <end position="489"/>
    </location>
</feature>
<reference evidence="11" key="1">
    <citation type="submission" date="2016-02" db="EMBL/GenBank/DDBJ databases">
        <title>Draft genome sequence of Microdochium bolleyi, a fungal endophyte of beachgrass.</title>
        <authorList>
            <consortium name="DOE Joint Genome Institute"/>
            <person name="David A.S."/>
            <person name="May G."/>
            <person name="Haridas S."/>
            <person name="Lim J."/>
            <person name="Wang M."/>
            <person name="Labutti K."/>
            <person name="Lipzen A."/>
            <person name="Barry K."/>
            <person name="Grigoriev I.V."/>
        </authorList>
    </citation>
    <scope>NUCLEOTIDE SEQUENCE [LARGE SCALE GENOMIC DNA]</scope>
    <source>
        <strain evidence="11">J235TASD1</strain>
    </source>
</reference>
<feature type="transmembrane region" description="Helical" evidence="8">
    <location>
        <begin position="343"/>
        <end position="362"/>
    </location>
</feature>
<evidence type="ECO:0000313" key="11">
    <source>
        <dbReference type="Proteomes" id="UP000070501"/>
    </source>
</evidence>
<evidence type="ECO:0000259" key="9">
    <source>
        <dbReference type="PROSITE" id="PS50850"/>
    </source>
</evidence>
<dbReference type="EMBL" id="KQ964250">
    <property type="protein sequence ID" value="KXJ91513.1"/>
    <property type="molecule type" value="Genomic_DNA"/>
</dbReference>
<dbReference type="InParanoid" id="A0A136J330"/>
<feature type="region of interest" description="Disordered" evidence="7">
    <location>
        <begin position="494"/>
        <end position="517"/>
    </location>
</feature>
<dbReference type="Pfam" id="PF07690">
    <property type="entry name" value="MFS_1"/>
    <property type="match status" value="1"/>
</dbReference>
<gene>
    <name evidence="10" type="ORF">Micbo1qcDRAFT_233996</name>
</gene>
<dbReference type="InterPro" id="IPR036259">
    <property type="entry name" value="MFS_trans_sf"/>
</dbReference>
<evidence type="ECO:0000256" key="4">
    <source>
        <dbReference type="ARBA" id="ARBA00022989"/>
    </source>
</evidence>
<dbReference type="GO" id="GO:0016020">
    <property type="term" value="C:membrane"/>
    <property type="evidence" value="ECO:0007669"/>
    <property type="project" value="UniProtKB-SubCell"/>
</dbReference>
<evidence type="ECO:0000256" key="5">
    <source>
        <dbReference type="ARBA" id="ARBA00023136"/>
    </source>
</evidence>
<feature type="transmembrane region" description="Helical" evidence="8">
    <location>
        <begin position="301"/>
        <end position="323"/>
    </location>
</feature>
<evidence type="ECO:0000256" key="3">
    <source>
        <dbReference type="ARBA" id="ARBA00022692"/>
    </source>
</evidence>
<dbReference type="PANTHER" id="PTHR43791:SF39">
    <property type="entry name" value="TRANSPORTER LIZ1_SEO1, PUTATIVE (AFU_ORTHOLOGUE AFUA_3G00980)-RELATED"/>
    <property type="match status" value="1"/>
</dbReference>
<dbReference type="PANTHER" id="PTHR43791">
    <property type="entry name" value="PERMEASE-RELATED"/>
    <property type="match status" value="1"/>
</dbReference>
<feature type="transmembrane region" description="Helical" evidence="8">
    <location>
        <begin position="229"/>
        <end position="252"/>
    </location>
</feature>
<keyword evidence="11" id="KW-1185">Reference proteome</keyword>
<keyword evidence="2" id="KW-0813">Transport</keyword>
<keyword evidence="5 8" id="KW-0472">Membrane</keyword>
<feature type="transmembrane region" description="Helical" evidence="8">
    <location>
        <begin position="429"/>
        <end position="451"/>
    </location>
</feature>
<evidence type="ECO:0000256" key="1">
    <source>
        <dbReference type="ARBA" id="ARBA00004141"/>
    </source>
</evidence>
<evidence type="ECO:0000256" key="6">
    <source>
        <dbReference type="ARBA" id="ARBA00037968"/>
    </source>
</evidence>
<feature type="transmembrane region" description="Helical" evidence="8">
    <location>
        <begin position="397"/>
        <end position="417"/>
    </location>
</feature>
<protein>
    <submittedName>
        <fullName evidence="10">MFS general substrate transporter</fullName>
    </submittedName>
</protein>
<dbReference type="PROSITE" id="PS50850">
    <property type="entry name" value="MFS"/>
    <property type="match status" value="1"/>
</dbReference>
<feature type="transmembrane region" description="Helical" evidence="8">
    <location>
        <begin position="162"/>
        <end position="184"/>
    </location>
</feature>
<feature type="transmembrane region" description="Helical" evidence="8">
    <location>
        <begin position="196"/>
        <end position="217"/>
    </location>
</feature>
<organism evidence="10 11">
    <name type="scientific">Microdochium bolleyi</name>
    <dbReference type="NCBI Taxonomy" id="196109"/>
    <lineage>
        <taxon>Eukaryota</taxon>
        <taxon>Fungi</taxon>
        <taxon>Dikarya</taxon>
        <taxon>Ascomycota</taxon>
        <taxon>Pezizomycotina</taxon>
        <taxon>Sordariomycetes</taxon>
        <taxon>Xylariomycetidae</taxon>
        <taxon>Xylariales</taxon>
        <taxon>Microdochiaceae</taxon>
        <taxon>Microdochium</taxon>
    </lineage>
</organism>
<proteinExistence type="inferred from homology"/>
<name>A0A136J330_9PEZI</name>
<comment type="similarity">
    <text evidence="6">Belongs to the major facilitator superfamily. Allantoate permease family.</text>
</comment>
<evidence type="ECO:0000313" key="10">
    <source>
        <dbReference type="EMBL" id="KXJ91513.1"/>
    </source>
</evidence>
<dbReference type="Proteomes" id="UP000070501">
    <property type="component" value="Unassembled WGS sequence"/>
</dbReference>
<dbReference type="SUPFAM" id="SSF103473">
    <property type="entry name" value="MFS general substrate transporter"/>
    <property type="match status" value="1"/>
</dbReference>
<evidence type="ECO:0000256" key="2">
    <source>
        <dbReference type="ARBA" id="ARBA00022448"/>
    </source>
</evidence>
<dbReference type="FunFam" id="1.20.1250.20:FF:000065">
    <property type="entry name" value="Putative MFS pantothenate transporter"/>
    <property type="match status" value="1"/>
</dbReference>
<dbReference type="InterPro" id="IPR020846">
    <property type="entry name" value="MFS_dom"/>
</dbReference>
<keyword evidence="3 8" id="KW-0812">Transmembrane</keyword>
<accession>A0A136J330</accession>
<dbReference type="GO" id="GO:0022857">
    <property type="term" value="F:transmembrane transporter activity"/>
    <property type="evidence" value="ECO:0007669"/>
    <property type="project" value="InterPro"/>
</dbReference>
<dbReference type="InterPro" id="IPR011701">
    <property type="entry name" value="MFS"/>
</dbReference>
<keyword evidence="4 8" id="KW-1133">Transmembrane helix</keyword>
<sequence length="517" mass="57753">MSTRKTNNVFSNKLPLFLGIQTIMALSLSYYAKNLFKSSYGDNRPDFFIWHPKGTSTSEKKLLFKLDAFILSYACLAFFTKWLDQSNINNAYVSGMREDLSMFGTELNLATTCFQVGQILGPIPANLLLTWIPPRMLLPGLELLWGLLTIGTYAVTSVNQLYPIRFFIGFLEGSCFVGVQYVLGSWYKKSEIGKRAAIFATAAYVGTMISGYLQSALLATMNGRHGLTAWRWVFIIDGIITLAVALYGYIVFPDTPETTKAFYLNEEEKKRCVERLVEDGRTEINSFSWDMFSRAMRSWQVYVLTILWMFWNTTVGKVANLVFSLFLKNDPSRTWSLYDVNNIPTAINGWNIIMLLLLNIYIDATGYRMKGVALNLAIMIFGTACLVAWDIPLGLKVVAFLFAGLDGPLSPIYYSWANILTTGDAQVRALTLAIMNTFGAVTATIMGQWGYPVTDAPKFSKGYRISLGLVIGMCVWVVVVRVMEMRELKSKEEAALADEESNGSTAAGVEVIAEPKA</sequence>
<feature type="transmembrane region" description="Helical" evidence="8">
    <location>
        <begin position="374"/>
        <end position="391"/>
    </location>
</feature>
<feature type="transmembrane region" description="Helical" evidence="8">
    <location>
        <begin position="136"/>
        <end position="156"/>
    </location>
</feature>
<comment type="subcellular location">
    <subcellularLocation>
        <location evidence="1">Membrane</location>
        <topology evidence="1">Multi-pass membrane protein</topology>
    </subcellularLocation>
</comment>
<evidence type="ECO:0000256" key="8">
    <source>
        <dbReference type="SAM" id="Phobius"/>
    </source>
</evidence>